<dbReference type="SUPFAM" id="SSF55073">
    <property type="entry name" value="Nucleotide cyclase"/>
    <property type="match status" value="1"/>
</dbReference>
<feature type="domain" description="EAL" evidence="8">
    <location>
        <begin position="1256"/>
        <end position="1519"/>
    </location>
</feature>
<gene>
    <name evidence="10" type="primary">gmr_2</name>
    <name evidence="10" type="ORF">A9E74_00487</name>
</gene>
<dbReference type="PROSITE" id="PS50123">
    <property type="entry name" value="CHER"/>
    <property type="match status" value="1"/>
</dbReference>
<comment type="caution">
    <text evidence="10">The sequence shown here is derived from an EMBL/GenBank/DDBJ whole genome shotgun (WGS) entry which is preliminary data.</text>
</comment>
<dbReference type="PROSITE" id="PS50112">
    <property type="entry name" value="PAS"/>
    <property type="match status" value="1"/>
</dbReference>
<dbReference type="InterPro" id="IPR035909">
    <property type="entry name" value="CheB_C"/>
</dbReference>
<dbReference type="SUPFAM" id="SSF47757">
    <property type="entry name" value="Chemotaxis receptor methyltransferase CheR, N-terminal domain"/>
    <property type="match status" value="1"/>
</dbReference>
<keyword evidence="2 10" id="KW-0378">Hydrolase</keyword>
<dbReference type="FunFam" id="3.30.70.270:FF:000001">
    <property type="entry name" value="Diguanylate cyclase domain protein"/>
    <property type="match status" value="1"/>
</dbReference>
<dbReference type="GO" id="GO:0008757">
    <property type="term" value="F:S-adenosylmethionine-dependent methyltransferase activity"/>
    <property type="evidence" value="ECO:0007669"/>
    <property type="project" value="InterPro"/>
</dbReference>
<evidence type="ECO:0000256" key="3">
    <source>
        <dbReference type="SAM" id="MobiDB-lite"/>
    </source>
</evidence>
<feature type="domain" description="GGDEF" evidence="9">
    <location>
        <begin position="1114"/>
        <end position="1247"/>
    </location>
</feature>
<dbReference type="Gene3D" id="3.30.450.20">
    <property type="entry name" value="PAS domain"/>
    <property type="match status" value="3"/>
</dbReference>
<dbReference type="Pfam" id="PF01339">
    <property type="entry name" value="CheB_methylest"/>
    <property type="match status" value="1"/>
</dbReference>
<dbReference type="CDD" id="cd00130">
    <property type="entry name" value="PAS"/>
    <property type="match status" value="2"/>
</dbReference>
<dbReference type="InterPro" id="IPR022642">
    <property type="entry name" value="CheR_C"/>
</dbReference>
<dbReference type="Pfam" id="PF13426">
    <property type="entry name" value="PAS_9"/>
    <property type="match status" value="2"/>
</dbReference>
<dbReference type="CDD" id="cd16434">
    <property type="entry name" value="CheB-CheR_fusion"/>
    <property type="match status" value="1"/>
</dbReference>
<dbReference type="SUPFAM" id="SSF141868">
    <property type="entry name" value="EAL domain-like"/>
    <property type="match status" value="1"/>
</dbReference>
<evidence type="ECO:0000259" key="8">
    <source>
        <dbReference type="PROSITE" id="PS50883"/>
    </source>
</evidence>
<keyword evidence="11" id="KW-1185">Reference proteome</keyword>
<dbReference type="InterPro" id="IPR000160">
    <property type="entry name" value="GGDEF_dom"/>
</dbReference>
<dbReference type="InterPro" id="IPR035919">
    <property type="entry name" value="EAL_sf"/>
</dbReference>
<dbReference type="Pfam" id="PF13596">
    <property type="entry name" value="PAS_10"/>
    <property type="match status" value="1"/>
</dbReference>
<dbReference type="InterPro" id="IPR000014">
    <property type="entry name" value="PAS"/>
</dbReference>
<feature type="region of interest" description="Disordered" evidence="3">
    <location>
        <begin position="664"/>
        <end position="687"/>
    </location>
</feature>
<dbReference type="PRINTS" id="PR00996">
    <property type="entry name" value="CHERMTFRASE"/>
</dbReference>
<dbReference type="NCBIfam" id="TIGR00229">
    <property type="entry name" value="sensory_box"/>
    <property type="match status" value="2"/>
</dbReference>
<dbReference type="SMART" id="SM00267">
    <property type="entry name" value="GGDEF"/>
    <property type="match status" value="1"/>
</dbReference>
<dbReference type="SMART" id="SM00052">
    <property type="entry name" value="EAL"/>
    <property type="match status" value="1"/>
</dbReference>
<dbReference type="PROSITE" id="PS50113">
    <property type="entry name" value="PAC"/>
    <property type="match status" value="1"/>
</dbReference>
<dbReference type="Gene3D" id="3.30.70.270">
    <property type="match status" value="1"/>
</dbReference>
<feature type="active site" evidence="2">
    <location>
        <position position="136"/>
    </location>
</feature>
<dbReference type="GO" id="GO:0006935">
    <property type="term" value="P:chemotaxis"/>
    <property type="evidence" value="ECO:0007669"/>
    <property type="project" value="UniProtKB-UniRule"/>
</dbReference>
<comment type="cofactor">
    <cofactor evidence="1">
        <name>Mg(2+)</name>
        <dbReference type="ChEBI" id="CHEBI:18420"/>
    </cofactor>
</comment>
<reference evidence="10 11" key="1">
    <citation type="submission" date="2016-07" db="EMBL/GenBank/DDBJ databases">
        <title>Draft Genome Sequence of Methylophaga muralis Bur 1.</title>
        <authorList>
            <person name="Vasilenko O.V."/>
            <person name="Doronina N.V."/>
            <person name="Shmareva M.N."/>
            <person name="Tarlachkov S.V."/>
            <person name="Mustakhimov I."/>
            <person name="Trotsenko Y.A."/>
        </authorList>
    </citation>
    <scope>NUCLEOTIDE SEQUENCE [LARGE SCALE GENOMIC DNA]</scope>
    <source>
        <strain evidence="10 11">Bur 1</strain>
    </source>
</reference>
<organism evidence="10 11">
    <name type="scientific">Methylophaga muralis</name>
    <dbReference type="NCBI Taxonomy" id="291169"/>
    <lineage>
        <taxon>Bacteria</taxon>
        <taxon>Pseudomonadati</taxon>
        <taxon>Pseudomonadota</taxon>
        <taxon>Gammaproteobacteria</taxon>
        <taxon>Thiotrichales</taxon>
        <taxon>Piscirickettsiaceae</taxon>
        <taxon>Methylophaga</taxon>
    </lineage>
</organism>
<feature type="domain" description="CheR-type methyltransferase" evidence="7">
    <location>
        <begin position="216"/>
        <end position="471"/>
    </location>
</feature>
<proteinExistence type="predicted"/>
<dbReference type="Gene3D" id="3.40.50.150">
    <property type="entry name" value="Vaccinia Virus protein VP39"/>
    <property type="match status" value="1"/>
</dbReference>
<dbReference type="PROSITE" id="PS50883">
    <property type="entry name" value="EAL"/>
    <property type="match status" value="1"/>
</dbReference>
<dbReference type="SMART" id="SM00086">
    <property type="entry name" value="PAC"/>
    <property type="match status" value="2"/>
</dbReference>
<evidence type="ECO:0000259" key="6">
    <source>
        <dbReference type="PROSITE" id="PS50122"/>
    </source>
</evidence>
<dbReference type="InterPro" id="IPR001633">
    <property type="entry name" value="EAL_dom"/>
</dbReference>
<evidence type="ECO:0000313" key="11">
    <source>
        <dbReference type="Proteomes" id="UP000094379"/>
    </source>
</evidence>
<dbReference type="PATRIC" id="fig|291169.3.peg.494"/>
<dbReference type="InterPro" id="IPR000700">
    <property type="entry name" value="PAS-assoc_C"/>
</dbReference>
<dbReference type="GO" id="GO:0005737">
    <property type="term" value="C:cytoplasm"/>
    <property type="evidence" value="ECO:0007669"/>
    <property type="project" value="InterPro"/>
</dbReference>
<dbReference type="SUPFAM" id="SSF53335">
    <property type="entry name" value="S-adenosyl-L-methionine-dependent methyltransferases"/>
    <property type="match status" value="1"/>
</dbReference>
<dbReference type="InterPro" id="IPR000780">
    <property type="entry name" value="CheR_MeTrfase"/>
</dbReference>
<sequence length="1521" mass="172732">MLKQNSRKPLYVGLAASAGGLEALTILLKNTEKHDSLCIVIAQHLSPDHESLLVNLLARESNFPILTAKNGMSLLPGTAVVIPPGYNGTVSDDKIYLQSTHKHGVPKPSANDLFVSMAETYQERAVGVVLSGTGSDGARGCREIKARDGFVFAQLLNEAKYEGMPKAAIDTGCVDRVLSASQIAYELIRLANYEEISNPPKKAGNELDSLDNILGLLAKQTGVSFFNYKDNTLRRRINRRLLATDTVSWIEYEQYVQEHPYELDNLYQDLLISVTAFFRDESAFNELEKLLRRIIAGKSKGDEIRIWVAGCATGEEAYSIAIILREILGHELDDYRAQVFATDIDMKALAIARKGKYEQAAIKGLSQNRLDRHFNQMNDGYMVKKPLRDMVLFAKQNLVEDPAFLRLDLVTCRNVLIYMKPPLQKQVQATFHYALNPDGFLFLGKSESLPNSELFDIDSNEGRTFSRRNINSLEVYRRHKVKQQPARSTNPNRIKASTRNIDTLEDRVFKAVTQYVISNAFVVDDSMEIRFIYGDISPITQIGRGRASLNLQNLVRNEFQLEIKGLVYRAKKQPQSYRSHIIRLGNNAFMFEVMPLQIADINDALYLVRFEQTAVDELINEETESANYERIVQLQQELTSSRDHLQTVIEELETSNEELQSVNEEMQSANEELQSTNEELETSNEELQSTNEELTTVNEELQVKSIEIISLNTDLQNMQNSLSHPFMVVDDNLLLTHFNPAAQKLFNLESVSVGSRLNQLRSDYSLPDLIKLIDKAHETAQTVNFQITGERHYLLSVNSYLDSQGNINGAVLLFWDNTELIQTYDRLKQSLIENNLQARAMEAAQQGIIIVDALTENMPILYTNPAFTRMTGYKSEEVIGQNCRILQGEATQEDAIDAIKQAVSEGNPLQTTILNYRKDGSTFWNQLSIAPVYHNEQVTHFIGLQSDITQSIIDNRQMSLAQSVFDNTQDNILVINHKQQILYANQALLTTLNIENDEILATNINDFLRCDEESELTLNQLWKILAKMGSWRGELNFYFQGKLKPQMVSISRVEDQHDGDVCYVLLASDIAELKRREQQLHRLALFDELTGLPNRMHLNQIIKDVVARANRKQSKFALLFLDLDNFKRINDSLGHAVGDDVLQYFTHVVSELVRESDTFARISGDEFVILLEEIESEVDAQIFAQRIIENLKKPFQANGQTLFISSSIGIAIYPEDGDLPDILLRNADIAMYRAKENGKGYFGFVDPERSDELRKQLQIEAELQRGLIKGEDVGLHLVYQPIFHCNDPEVEASLEALIRWHHPQLGHIMPKELMPIVQMSKLTAELDEWVIEQVIQQRNQWLQNHPEKAETLCISINMHPSHLNRLHDPDNSKLLLKLQKLAPLSWLTIEVTEVALLAHFENAKLALKNLTKLGVSIAIDDFGSGYSNFGYITELSEIKVVKLDRSVIYQFEHDKHKCRKVKALLTMLHDMGYETVIEGIENHAAMQTITDMGYQNVQGFYLSRPLSVAQLDKQSMDIQKS</sequence>
<dbReference type="InterPro" id="IPR001610">
    <property type="entry name" value="PAC"/>
</dbReference>
<dbReference type="SUPFAM" id="SSF52738">
    <property type="entry name" value="Methylesterase CheB, C-terminal domain"/>
    <property type="match status" value="1"/>
</dbReference>
<evidence type="ECO:0000313" key="10">
    <source>
        <dbReference type="EMBL" id="ODN67981.1"/>
    </source>
</evidence>
<dbReference type="EMBL" id="MCRI01000002">
    <property type="protein sequence ID" value="ODN67981.1"/>
    <property type="molecule type" value="Genomic_DNA"/>
</dbReference>
<dbReference type="STRING" id="291169.A9E74_00487"/>
<protein>
    <submittedName>
        <fullName evidence="10">Cyclic di-GMP phosphodiesterase Gmr</fullName>
        <ecNumber evidence="10">3.1.4.52</ecNumber>
    </submittedName>
</protein>
<feature type="active site" evidence="2">
    <location>
        <position position="17"/>
    </location>
</feature>
<dbReference type="Gene3D" id="3.20.20.450">
    <property type="entry name" value="EAL domain"/>
    <property type="match status" value="1"/>
</dbReference>
<evidence type="ECO:0000259" key="5">
    <source>
        <dbReference type="PROSITE" id="PS50113"/>
    </source>
</evidence>
<dbReference type="Proteomes" id="UP000094379">
    <property type="component" value="Unassembled WGS sequence"/>
</dbReference>
<dbReference type="Pfam" id="PF03705">
    <property type="entry name" value="CheR_N"/>
    <property type="match status" value="1"/>
</dbReference>
<dbReference type="GO" id="GO:0008984">
    <property type="term" value="F:protein-glutamate methylesterase activity"/>
    <property type="evidence" value="ECO:0007669"/>
    <property type="project" value="InterPro"/>
</dbReference>
<feature type="domain" description="PAC" evidence="5">
    <location>
        <begin position="907"/>
        <end position="960"/>
    </location>
</feature>
<dbReference type="PANTHER" id="PTHR44757">
    <property type="entry name" value="DIGUANYLATE CYCLASE DGCP"/>
    <property type="match status" value="1"/>
</dbReference>
<dbReference type="InterPro" id="IPR043128">
    <property type="entry name" value="Rev_trsase/Diguanyl_cyclase"/>
</dbReference>
<dbReference type="PROSITE" id="PS50122">
    <property type="entry name" value="CHEB"/>
    <property type="match status" value="1"/>
</dbReference>
<accession>A0A1E3GX90</accession>
<evidence type="ECO:0000256" key="2">
    <source>
        <dbReference type="PROSITE-ProRule" id="PRU00050"/>
    </source>
</evidence>
<evidence type="ECO:0000259" key="4">
    <source>
        <dbReference type="PROSITE" id="PS50112"/>
    </source>
</evidence>
<dbReference type="Pfam" id="PF00563">
    <property type="entry name" value="EAL"/>
    <property type="match status" value="1"/>
</dbReference>
<dbReference type="GO" id="GO:0000156">
    <property type="term" value="F:phosphorelay response regulator activity"/>
    <property type="evidence" value="ECO:0007669"/>
    <property type="project" value="InterPro"/>
</dbReference>
<dbReference type="SMART" id="SM00138">
    <property type="entry name" value="MeTrc"/>
    <property type="match status" value="1"/>
</dbReference>
<dbReference type="InterPro" id="IPR029063">
    <property type="entry name" value="SAM-dependent_MTases_sf"/>
</dbReference>
<dbReference type="Gene3D" id="3.40.50.180">
    <property type="entry name" value="Methylesterase CheB, C-terminal domain"/>
    <property type="match status" value="1"/>
</dbReference>
<keyword evidence="2" id="KW-0145">Chemotaxis</keyword>
<feature type="active site" evidence="2">
    <location>
        <position position="44"/>
    </location>
</feature>
<dbReference type="CDD" id="cd01948">
    <property type="entry name" value="EAL"/>
    <property type="match status" value="1"/>
</dbReference>
<dbReference type="Pfam" id="PF00990">
    <property type="entry name" value="GGDEF"/>
    <property type="match status" value="1"/>
</dbReference>
<dbReference type="PANTHER" id="PTHR44757:SF2">
    <property type="entry name" value="BIOFILM ARCHITECTURE MAINTENANCE PROTEIN MBAA"/>
    <property type="match status" value="1"/>
</dbReference>
<dbReference type="SMART" id="SM00091">
    <property type="entry name" value="PAS"/>
    <property type="match status" value="3"/>
</dbReference>
<dbReference type="EC" id="3.1.4.52" evidence="10"/>
<evidence type="ECO:0000256" key="1">
    <source>
        <dbReference type="ARBA" id="ARBA00001946"/>
    </source>
</evidence>
<dbReference type="GO" id="GO:0071111">
    <property type="term" value="F:cyclic-guanylate-specific phosphodiesterase activity"/>
    <property type="evidence" value="ECO:0007669"/>
    <property type="project" value="UniProtKB-EC"/>
</dbReference>
<dbReference type="InterPro" id="IPR052155">
    <property type="entry name" value="Biofilm_reg_signaling"/>
</dbReference>
<dbReference type="InterPro" id="IPR029787">
    <property type="entry name" value="Nucleotide_cyclase"/>
</dbReference>
<evidence type="ECO:0000259" key="7">
    <source>
        <dbReference type="PROSITE" id="PS50123"/>
    </source>
</evidence>
<dbReference type="RefSeq" id="WP_069295054.1">
    <property type="nucleotide sequence ID" value="NZ_MCRI01000002.1"/>
</dbReference>
<dbReference type="SUPFAM" id="SSF55785">
    <property type="entry name" value="PYP-like sensor domain (PAS domain)"/>
    <property type="match status" value="3"/>
</dbReference>
<dbReference type="NCBIfam" id="TIGR00254">
    <property type="entry name" value="GGDEF"/>
    <property type="match status" value="1"/>
</dbReference>
<dbReference type="Pfam" id="PF01739">
    <property type="entry name" value="CheR"/>
    <property type="match status" value="1"/>
</dbReference>
<feature type="domain" description="CheB-type methylesterase" evidence="6">
    <location>
        <begin position="12"/>
        <end position="194"/>
    </location>
</feature>
<dbReference type="InterPro" id="IPR000673">
    <property type="entry name" value="Sig_transdc_resp-reg_Me-estase"/>
</dbReference>
<dbReference type="InterPro" id="IPR035965">
    <property type="entry name" value="PAS-like_dom_sf"/>
</dbReference>
<dbReference type="InterPro" id="IPR022641">
    <property type="entry name" value="CheR_N"/>
</dbReference>
<feature type="compositionally biased region" description="Polar residues" evidence="3">
    <location>
        <begin position="664"/>
        <end position="673"/>
    </location>
</feature>
<dbReference type="PROSITE" id="PS50887">
    <property type="entry name" value="GGDEF"/>
    <property type="match status" value="1"/>
</dbReference>
<evidence type="ECO:0000259" key="9">
    <source>
        <dbReference type="PROSITE" id="PS50887"/>
    </source>
</evidence>
<name>A0A1E3GX90_9GAMM</name>
<dbReference type="CDD" id="cd01949">
    <property type="entry name" value="GGDEF"/>
    <property type="match status" value="1"/>
</dbReference>
<feature type="domain" description="PAS" evidence="4">
    <location>
        <begin position="833"/>
        <end position="906"/>
    </location>
</feature>